<proteinExistence type="predicted"/>
<accession>A0ABR7LHF3</accession>
<dbReference type="EMBL" id="JABVEC010000001">
    <property type="protein sequence ID" value="MBC6464272.1"/>
    <property type="molecule type" value="Genomic_DNA"/>
</dbReference>
<dbReference type="Proteomes" id="UP000805614">
    <property type="component" value="Unassembled WGS sequence"/>
</dbReference>
<feature type="compositionally biased region" description="Low complexity" evidence="1">
    <location>
        <begin position="39"/>
        <end position="51"/>
    </location>
</feature>
<protein>
    <submittedName>
        <fullName evidence="2">Uncharacterized protein</fullName>
    </submittedName>
</protein>
<comment type="caution">
    <text evidence="2">The sequence shown here is derived from an EMBL/GenBank/DDBJ whole genome shotgun (WGS) entry which is preliminary data.</text>
</comment>
<name>A0ABR7LHF3_9ACTN</name>
<evidence type="ECO:0000313" key="3">
    <source>
        <dbReference type="Proteomes" id="UP000805614"/>
    </source>
</evidence>
<sequence length="219" mass="24118">MKGTADRLAVALDVHELTRPGGILDQLDALLPEQVTDPTTGGTSGQKTTGSPAPWHAEAAAVLVTIHEEARRLEASLRREVTGRLGRRRGGSDGNTREALAAIVNLTEAVCEDEVKRAARIVARWVTSARQIRDIDQADRWEPLPRLPGHLPPACDWCSTYSLRMNRRTGEVRCTNHRCTDEEGRRPYARILAGSYSGQTSLVWQDSRSVVYVTEEPAA</sequence>
<keyword evidence="3" id="KW-1185">Reference proteome</keyword>
<reference evidence="2 3" key="1">
    <citation type="submission" date="2020-06" db="EMBL/GenBank/DDBJ databases">
        <title>Actinomadura xiongansis sp. nov., isolated from soil of Baiyangdian.</title>
        <authorList>
            <person name="Zhang X."/>
        </authorList>
    </citation>
    <scope>NUCLEOTIDE SEQUENCE [LARGE SCALE GENOMIC DNA]</scope>
    <source>
        <strain evidence="2 3">HBUM206468</strain>
    </source>
</reference>
<evidence type="ECO:0000256" key="1">
    <source>
        <dbReference type="SAM" id="MobiDB-lite"/>
    </source>
</evidence>
<evidence type="ECO:0000313" key="2">
    <source>
        <dbReference type="EMBL" id="MBC6464272.1"/>
    </source>
</evidence>
<feature type="region of interest" description="Disordered" evidence="1">
    <location>
        <begin position="34"/>
        <end position="53"/>
    </location>
</feature>
<dbReference type="RefSeq" id="WP_187241206.1">
    <property type="nucleotide sequence ID" value="NZ_BAAAOK010000011.1"/>
</dbReference>
<gene>
    <name evidence="2" type="ORF">HKK74_01975</name>
</gene>
<organism evidence="2 3">
    <name type="scientific">Actinomadura alba</name>
    <dbReference type="NCBI Taxonomy" id="406431"/>
    <lineage>
        <taxon>Bacteria</taxon>
        <taxon>Bacillati</taxon>
        <taxon>Actinomycetota</taxon>
        <taxon>Actinomycetes</taxon>
        <taxon>Streptosporangiales</taxon>
        <taxon>Thermomonosporaceae</taxon>
        <taxon>Actinomadura</taxon>
    </lineage>
</organism>